<dbReference type="GO" id="GO:0004622">
    <property type="term" value="F:phosphatidylcholine lysophospholipase activity"/>
    <property type="evidence" value="ECO:0007669"/>
    <property type="project" value="TreeGrafter"/>
</dbReference>
<evidence type="ECO:0000256" key="1">
    <source>
        <dbReference type="SAM" id="SignalP"/>
    </source>
</evidence>
<dbReference type="AlphaFoldDB" id="A0A6B8M5S9"/>
<dbReference type="PANTHER" id="PTHR30383:SF24">
    <property type="entry name" value="THIOESTERASE 1_PROTEASE 1_LYSOPHOSPHOLIPASE L1"/>
    <property type="match status" value="1"/>
</dbReference>
<evidence type="ECO:0000313" key="3">
    <source>
        <dbReference type="EMBL" id="QGM97089.1"/>
    </source>
</evidence>
<dbReference type="Proteomes" id="UP000422569">
    <property type="component" value="Chromosome"/>
</dbReference>
<feature type="chain" id="PRO_5025596157" evidence="1">
    <location>
        <begin position="27"/>
        <end position="230"/>
    </location>
</feature>
<dbReference type="Pfam" id="PF13472">
    <property type="entry name" value="Lipase_GDSL_2"/>
    <property type="match status" value="1"/>
</dbReference>
<feature type="signal peptide" evidence="1">
    <location>
        <begin position="1"/>
        <end position="26"/>
    </location>
</feature>
<protein>
    <submittedName>
        <fullName evidence="3">Arylesterase</fullName>
    </submittedName>
</protein>
<dbReference type="InterPro" id="IPR013830">
    <property type="entry name" value="SGNH_hydro"/>
</dbReference>
<dbReference type="PANTHER" id="PTHR30383">
    <property type="entry name" value="THIOESTERASE 1/PROTEASE 1/LYSOPHOSPHOLIPASE L1"/>
    <property type="match status" value="1"/>
</dbReference>
<keyword evidence="1" id="KW-0732">Signal</keyword>
<dbReference type="Gene3D" id="3.40.50.1110">
    <property type="entry name" value="SGNH hydrolase"/>
    <property type="match status" value="1"/>
</dbReference>
<dbReference type="CDD" id="cd01822">
    <property type="entry name" value="Lysophospholipase_L1_like"/>
    <property type="match status" value="1"/>
</dbReference>
<name>A0A6B8M5S9_9HYPH</name>
<dbReference type="InterPro" id="IPR051532">
    <property type="entry name" value="Ester_Hydrolysis_Enzymes"/>
</dbReference>
<evidence type="ECO:0000259" key="2">
    <source>
        <dbReference type="Pfam" id="PF13472"/>
    </source>
</evidence>
<accession>A0A6B8M5S9</accession>
<gene>
    <name evidence="3" type="ORF">F7D14_06115</name>
</gene>
<dbReference type="InterPro" id="IPR036514">
    <property type="entry name" value="SGNH_hydro_sf"/>
</dbReference>
<dbReference type="KEGG" id="mpar:F7D14_06115"/>
<reference evidence="3 4" key="1">
    <citation type="submission" date="2019-09" db="EMBL/GenBank/DDBJ databases">
        <title>Isolation and complete genome sequencing of Methylocystis species.</title>
        <authorList>
            <person name="Rumah B.L."/>
            <person name="Stead C.E."/>
            <person name="Stevens B.C."/>
            <person name="Minton N.P."/>
            <person name="Grosse-Honebrink A."/>
            <person name="Zhang Y."/>
        </authorList>
    </citation>
    <scope>NUCLEOTIDE SEQUENCE [LARGE SCALE GENOMIC DNA]</scope>
    <source>
        <strain evidence="3 4">BRCS2</strain>
    </source>
</reference>
<dbReference type="SUPFAM" id="SSF52266">
    <property type="entry name" value="SGNH hydrolase"/>
    <property type="match status" value="1"/>
</dbReference>
<sequence>MAMSGSSRLLAACLFVSLCFPLAAEAQPKRVVIYGDSLASGFNLPEGTDFAWALRKQLYRRGRGDTLVMNTSRAGDTTGVGVDRLPLAFSGGADLVIVELGGNDMLGGEDPRVVYRNLDTIVRQSKAQGARVIVAGMVSTPKRDPTYKPRFDAVYPALAARQRVALYPFFLDGAFGDRRYMQSDGEHPNAAGSDLIAAKIAPMVERELRALDRRDNMRGMRGFYARAPRY</sequence>
<proteinExistence type="predicted"/>
<evidence type="ECO:0000313" key="4">
    <source>
        <dbReference type="Proteomes" id="UP000422569"/>
    </source>
</evidence>
<feature type="domain" description="SGNH hydrolase-type esterase" evidence="2">
    <location>
        <begin position="34"/>
        <end position="194"/>
    </location>
</feature>
<keyword evidence="4" id="KW-1185">Reference proteome</keyword>
<organism evidence="3 4">
    <name type="scientific">Methylocystis parvus</name>
    <dbReference type="NCBI Taxonomy" id="134"/>
    <lineage>
        <taxon>Bacteria</taxon>
        <taxon>Pseudomonadati</taxon>
        <taxon>Pseudomonadota</taxon>
        <taxon>Alphaproteobacteria</taxon>
        <taxon>Hyphomicrobiales</taxon>
        <taxon>Methylocystaceae</taxon>
        <taxon>Methylocystis</taxon>
    </lineage>
</organism>
<dbReference type="EMBL" id="CP044331">
    <property type="protein sequence ID" value="QGM97089.1"/>
    <property type="molecule type" value="Genomic_DNA"/>
</dbReference>